<evidence type="ECO:0000313" key="7">
    <source>
        <dbReference type="EMBL" id="KAA5493568.1"/>
    </source>
</evidence>
<evidence type="ECO:0000313" key="2">
    <source>
        <dbReference type="EMBL" id="CUP31640.1"/>
    </source>
</evidence>
<dbReference type="Proteomes" id="UP000284431">
    <property type="component" value="Unassembled WGS sequence"/>
</dbReference>
<evidence type="ECO:0000313" key="15">
    <source>
        <dbReference type="Proteomes" id="UP000095725"/>
    </source>
</evidence>
<dbReference type="STRING" id="47678.ERS852494_01969"/>
<feature type="transmembrane region" description="Helical" evidence="1">
    <location>
        <begin position="7"/>
        <end position="25"/>
    </location>
</feature>
<dbReference type="EMBL" id="QSCS01000009">
    <property type="protein sequence ID" value="RGY27073.1"/>
    <property type="molecule type" value="Genomic_DNA"/>
</dbReference>
<evidence type="ECO:0000313" key="11">
    <source>
        <dbReference type="EMBL" id="RHD46261.1"/>
    </source>
</evidence>
<dbReference type="Proteomes" id="UP000283512">
    <property type="component" value="Unassembled WGS sequence"/>
</dbReference>
<name>A0A174MC26_9BACE</name>
<dbReference type="Proteomes" id="UP000095725">
    <property type="component" value="Unassembled WGS sequence"/>
</dbReference>
<evidence type="ECO:0000313" key="10">
    <source>
        <dbReference type="EMBL" id="RGY27073.1"/>
    </source>
</evidence>
<dbReference type="EMBL" id="CP103166">
    <property type="protein sequence ID" value="UVQ96499.1"/>
    <property type="molecule type" value="Genomic_DNA"/>
</dbReference>
<dbReference type="EMBL" id="QRKD01000012">
    <property type="protein sequence ID" value="RHH88857.1"/>
    <property type="molecule type" value="Genomic_DNA"/>
</dbReference>
<reference evidence="8" key="5">
    <citation type="submission" date="2023-07" db="EMBL/GenBank/DDBJ databases">
        <title>Whole Genome Sequencing of Colonoscopy isolates.</title>
        <authorList>
            <person name="Surve S.V."/>
            <person name="Valls R.A."/>
            <person name="Barrak K.E."/>
            <person name="Gardner T.B."/>
            <person name="O'Toole G.A."/>
        </authorList>
    </citation>
    <scope>NUCLEOTIDE SEQUENCE</scope>
    <source>
        <strain evidence="8">GP0119</strain>
    </source>
</reference>
<dbReference type="EMBL" id="JAUONL010000022">
    <property type="protein sequence ID" value="MDO6359753.1"/>
    <property type="molecule type" value="Genomic_DNA"/>
</dbReference>
<evidence type="ECO:0000313" key="4">
    <source>
        <dbReference type="EMBL" id="KAA5463438.1"/>
    </source>
</evidence>
<dbReference type="InterPro" id="IPR025833">
    <property type="entry name" value="GDYXXLXY"/>
</dbReference>
<dbReference type="EMBL" id="VVYD01000032">
    <property type="protein sequence ID" value="KAA5493568.1"/>
    <property type="molecule type" value="Genomic_DNA"/>
</dbReference>
<dbReference type="GeneID" id="75115441"/>
<evidence type="ECO:0000313" key="5">
    <source>
        <dbReference type="EMBL" id="KAA5472118.1"/>
    </source>
</evidence>
<dbReference type="Proteomes" id="UP000475905">
    <property type="component" value="Unassembled WGS sequence"/>
</dbReference>
<dbReference type="Proteomes" id="UP001060260">
    <property type="component" value="Chromosome"/>
</dbReference>
<sequence length="166" mass="19006">MKKQSRILIITNLLLLLGYLNWSIYQKEQTLRDGQLVLFELAPVDPRSLMQGDYMSLRYREATSDLLGDTQVATHGYAVLNIDSNRVARIVRLKDALEPLNDNELIINYKIVNDRLFLGAESFFFEEGQDTLYQKATYGGLKVNAKGESLLVGLYDKDFLLIKPDR</sequence>
<dbReference type="EMBL" id="CZAI01000004">
    <property type="protein sequence ID" value="CUP31640.1"/>
    <property type="molecule type" value="Genomic_DNA"/>
</dbReference>
<reference evidence="14 15" key="1">
    <citation type="submission" date="2015-09" db="EMBL/GenBank/DDBJ databases">
        <authorList>
            <consortium name="Pathogen Informatics"/>
        </authorList>
    </citation>
    <scope>NUCLEOTIDE SEQUENCE [LARGE SCALE GENOMIC DNA]</scope>
    <source>
        <strain evidence="2 14">2789STDY5834880</strain>
        <strain evidence="3 15">2789STDY5834946</strain>
    </source>
</reference>
<evidence type="ECO:0000313" key="13">
    <source>
        <dbReference type="EMBL" id="UVQ96499.1"/>
    </source>
</evidence>
<dbReference type="EMBL" id="CZBL01000003">
    <property type="protein sequence ID" value="CUP76823.1"/>
    <property type="molecule type" value="Genomic_DNA"/>
</dbReference>
<dbReference type="Proteomes" id="UP000491168">
    <property type="component" value="Unassembled WGS sequence"/>
</dbReference>
<dbReference type="AlphaFoldDB" id="A0A174MC26"/>
<protein>
    <submittedName>
        <fullName evidence="4">GDYXXLXY domain-containing protein</fullName>
    </submittedName>
    <submittedName>
        <fullName evidence="2">Uncharacterized membrane-anchored protein</fullName>
    </submittedName>
</protein>
<evidence type="ECO:0000313" key="21">
    <source>
        <dbReference type="Proteomes" id="UP000427825"/>
    </source>
</evidence>
<dbReference type="Proteomes" id="UP001170023">
    <property type="component" value="Unassembled WGS sequence"/>
</dbReference>
<reference evidence="20 21" key="3">
    <citation type="journal article" date="2019" name="Nat. Med.">
        <title>A library of human gut bacterial isolates paired with longitudinal multiomics data enables mechanistic microbiome research.</title>
        <authorList>
            <person name="Poyet M."/>
            <person name="Groussin M."/>
            <person name="Gibbons S.M."/>
            <person name="Avila-Pacheco J."/>
            <person name="Jiang X."/>
            <person name="Kearney S.M."/>
            <person name="Perrotta A.R."/>
            <person name="Berdy B."/>
            <person name="Zhao S."/>
            <person name="Lieberman T.D."/>
            <person name="Swanson P.K."/>
            <person name="Smith M."/>
            <person name="Roesemann S."/>
            <person name="Alexander J.E."/>
            <person name="Rich S.A."/>
            <person name="Livny J."/>
            <person name="Vlamakis H."/>
            <person name="Clish C."/>
            <person name="Bullock K."/>
            <person name="Deik A."/>
            <person name="Scott J."/>
            <person name="Pierce K.A."/>
            <person name="Xavier R.J."/>
            <person name="Alm E.J."/>
        </authorList>
    </citation>
    <scope>NUCLEOTIDE SEQUENCE [LARGE SCALE GENOMIC DNA]</scope>
    <source>
        <strain evidence="7 20">BIOML-A19</strain>
        <strain evidence="6 23">BIOML-A21</strain>
        <strain evidence="5 21">BIOML-A25</strain>
        <strain evidence="4 22">BIOML-A31</strain>
    </source>
</reference>
<dbReference type="Proteomes" id="UP000095657">
    <property type="component" value="Unassembled WGS sequence"/>
</dbReference>
<evidence type="ECO:0000313" key="3">
    <source>
        <dbReference type="EMBL" id="CUP76823.1"/>
    </source>
</evidence>
<dbReference type="Pfam" id="PF14345">
    <property type="entry name" value="GDYXXLXY"/>
    <property type="match status" value="1"/>
</dbReference>
<gene>
    <name evidence="12" type="ORF">DW190_13160</name>
    <name evidence="11" type="ORF">DW794_14685</name>
    <name evidence="9" type="ORF">DWY26_02115</name>
    <name evidence="10" type="ORF">DXA49_07665</name>
    <name evidence="2" type="ORF">ERS852494_01969</name>
    <name evidence="3" type="ORF">ERS852558_00921</name>
    <name evidence="7" type="ORF">F2Y31_21460</name>
    <name evidence="6" type="ORF">F2Y35_13685</name>
    <name evidence="4" type="ORF">F2Y36_10635</name>
    <name evidence="5" type="ORF">F2Y39_20385</name>
    <name evidence="13" type="ORF">NXW23_19695</name>
    <name evidence="8" type="ORF">Q4469_19085</name>
</gene>
<evidence type="ECO:0000313" key="16">
    <source>
        <dbReference type="Proteomes" id="UP000283512"/>
    </source>
</evidence>
<dbReference type="RefSeq" id="WP_005678309.1">
    <property type="nucleotide sequence ID" value="NZ_CABMOQ010000012.1"/>
</dbReference>
<evidence type="ECO:0000313" key="12">
    <source>
        <dbReference type="EMBL" id="RHH88857.1"/>
    </source>
</evidence>
<proteinExistence type="predicted"/>
<evidence type="ECO:0000313" key="19">
    <source>
        <dbReference type="Proteomes" id="UP000284689"/>
    </source>
</evidence>
<evidence type="ECO:0000313" key="17">
    <source>
        <dbReference type="Proteomes" id="UP000284205"/>
    </source>
</evidence>
<keyword evidence="1" id="KW-1133">Transmembrane helix</keyword>
<evidence type="ECO:0000313" key="8">
    <source>
        <dbReference type="EMBL" id="MDO6359753.1"/>
    </source>
</evidence>
<organism evidence="2 14">
    <name type="scientific">Bacteroides caccae</name>
    <dbReference type="NCBI Taxonomy" id="47678"/>
    <lineage>
        <taxon>Bacteria</taxon>
        <taxon>Pseudomonadati</taxon>
        <taxon>Bacteroidota</taxon>
        <taxon>Bacteroidia</taxon>
        <taxon>Bacteroidales</taxon>
        <taxon>Bacteroidaceae</taxon>
        <taxon>Bacteroides</taxon>
    </lineage>
</organism>
<dbReference type="EMBL" id="QRUO01000001">
    <property type="protein sequence ID" value="RGR74586.1"/>
    <property type="molecule type" value="Genomic_DNA"/>
</dbReference>
<dbReference type="Proteomes" id="UP000427825">
    <property type="component" value="Unassembled WGS sequence"/>
</dbReference>
<evidence type="ECO:0000313" key="22">
    <source>
        <dbReference type="Proteomes" id="UP000475905"/>
    </source>
</evidence>
<dbReference type="Proteomes" id="UP000284205">
    <property type="component" value="Unassembled WGS sequence"/>
</dbReference>
<keyword evidence="1" id="KW-0812">Transmembrane</keyword>
<dbReference type="EMBL" id="VVYF01000013">
    <property type="protein sequence ID" value="KAA5490813.1"/>
    <property type="molecule type" value="Genomic_DNA"/>
</dbReference>
<evidence type="ECO:0000313" key="9">
    <source>
        <dbReference type="EMBL" id="RGR74586.1"/>
    </source>
</evidence>
<evidence type="ECO:0000313" key="6">
    <source>
        <dbReference type="EMBL" id="KAA5490813.1"/>
    </source>
</evidence>
<dbReference type="Proteomes" id="UP000368418">
    <property type="component" value="Unassembled WGS sequence"/>
</dbReference>
<accession>A0A174MC26</accession>
<evidence type="ECO:0000256" key="1">
    <source>
        <dbReference type="SAM" id="Phobius"/>
    </source>
</evidence>
<dbReference type="KEGG" id="bcac:CGC64_17055"/>
<evidence type="ECO:0000313" key="23">
    <source>
        <dbReference type="Proteomes" id="UP000491168"/>
    </source>
</evidence>
<dbReference type="Proteomes" id="UP000284689">
    <property type="component" value="Unassembled WGS sequence"/>
</dbReference>
<dbReference type="EMBL" id="QSJD01000024">
    <property type="protein sequence ID" value="RHD46261.1"/>
    <property type="molecule type" value="Genomic_DNA"/>
</dbReference>
<dbReference type="EMBL" id="VVYJ01000016">
    <property type="protein sequence ID" value="KAA5472118.1"/>
    <property type="molecule type" value="Genomic_DNA"/>
</dbReference>
<evidence type="ECO:0000313" key="14">
    <source>
        <dbReference type="Proteomes" id="UP000095657"/>
    </source>
</evidence>
<evidence type="ECO:0000313" key="18">
    <source>
        <dbReference type="Proteomes" id="UP000284431"/>
    </source>
</evidence>
<dbReference type="EMBL" id="VVYP01000011">
    <property type="protein sequence ID" value="KAA5463438.1"/>
    <property type="molecule type" value="Genomic_DNA"/>
</dbReference>
<keyword evidence="1" id="KW-0472">Membrane</keyword>
<reference evidence="16 17" key="2">
    <citation type="submission" date="2018-08" db="EMBL/GenBank/DDBJ databases">
        <title>A genome reference for cultivated species of the human gut microbiota.</title>
        <authorList>
            <person name="Zou Y."/>
            <person name="Xue W."/>
            <person name="Luo G."/>
        </authorList>
    </citation>
    <scope>NUCLEOTIDE SEQUENCE [LARGE SCALE GENOMIC DNA]</scope>
    <source>
        <strain evidence="9 17">AF24-29LB</strain>
        <strain evidence="12 16">AM16-49B</strain>
        <strain evidence="11 19">AM31-16AC</strain>
        <strain evidence="10 18">OF02-6LB</strain>
    </source>
</reference>
<reference evidence="13" key="4">
    <citation type="submission" date="2022-08" db="EMBL/GenBank/DDBJ databases">
        <title>Genome Sequencing of Bacteroides fragilis Group Isolates with Nanopore Technology.</title>
        <authorList>
            <person name="Tisza M.J."/>
            <person name="Smith D."/>
            <person name="Dekker J.P."/>
        </authorList>
    </citation>
    <scope>NUCLEOTIDE SEQUENCE</scope>
    <source>
        <strain evidence="13">BFG-474</strain>
    </source>
</reference>
<evidence type="ECO:0000313" key="20">
    <source>
        <dbReference type="Proteomes" id="UP000368418"/>
    </source>
</evidence>